<dbReference type="Gene3D" id="3.60.15.10">
    <property type="entry name" value="Ribonuclease Z/Hydroxyacylglutathione hydrolase-like"/>
    <property type="match status" value="1"/>
</dbReference>
<comment type="caution">
    <text evidence="2">The sequence shown here is derived from an EMBL/GenBank/DDBJ whole genome shotgun (WGS) entry which is preliminary data.</text>
</comment>
<dbReference type="RefSeq" id="WP_009167288.1">
    <property type="nucleotide sequence ID" value="NZ_ALXG01000002.1"/>
</dbReference>
<proteinExistence type="predicted"/>
<dbReference type="InterPro" id="IPR036866">
    <property type="entry name" value="RibonucZ/Hydroxyglut_hydro"/>
</dbReference>
<dbReference type="PANTHER" id="PTHR47619">
    <property type="entry name" value="METALLO-HYDROLASE YYCJ-RELATED"/>
    <property type="match status" value="1"/>
</dbReference>
<evidence type="ECO:0000313" key="2">
    <source>
        <dbReference type="EMBL" id="ETO41058.1"/>
    </source>
</evidence>
<feature type="domain" description="Metallo-beta-lactamase" evidence="1">
    <location>
        <begin position="17"/>
        <end position="197"/>
    </location>
</feature>
<dbReference type="Pfam" id="PF12706">
    <property type="entry name" value="Lactamase_B_2"/>
    <property type="match status" value="1"/>
</dbReference>
<keyword evidence="3" id="KW-1185">Reference proteome</keyword>
<dbReference type="SMART" id="SM00849">
    <property type="entry name" value="Lactamase_B"/>
    <property type="match status" value="1"/>
</dbReference>
<dbReference type="InterPro" id="IPR052533">
    <property type="entry name" value="WalJ/YycJ-like"/>
</dbReference>
<dbReference type="PATRIC" id="fig|1221538.3.peg.19"/>
<accession>W9EFY5</accession>
<sequence>MKSGDDLKISVLSSGSGGNCTYIETPQHKVIQDAGLSGVRIERLLQAIGKDLREVDALFVTHEHTDHAKGVGILARKYGMDVYANQATWRAMDGKIGKIPIEQKQLFDPNATKLLGDLDIESFTVPHDAAQAQFYNYHHNGKSFVIVTDTGAITDRIEGVIQNADAYLFECNYDTEMLMTGDYSYSTKMRINSATGHLSNVAGTEALMDVMGPKTKNIFLAHRSHHNNTKSLARMTVASMMQSNGLGVGRDFQLRDTDVEHPSKIIKL</sequence>
<dbReference type="OrthoDB" id="9781189at2"/>
<dbReference type="GO" id="GO:0016787">
    <property type="term" value="F:hydrolase activity"/>
    <property type="evidence" value="ECO:0007669"/>
    <property type="project" value="UniProtKB-KW"/>
</dbReference>
<evidence type="ECO:0000313" key="3">
    <source>
        <dbReference type="Proteomes" id="UP000019474"/>
    </source>
</evidence>
<protein>
    <submittedName>
        <fullName evidence="2">Zn-dependent hydrolase (Beta-lactamase superfamily)</fullName>
    </submittedName>
</protein>
<reference evidence="2 3" key="1">
    <citation type="submission" date="2012-08" db="EMBL/GenBank/DDBJ databases">
        <title>Genome sequencing of Lactobacillus florum 8D.</title>
        <authorList>
            <person name="Kim E.B."/>
            <person name="Marco M.L."/>
        </authorList>
    </citation>
    <scope>NUCLEOTIDE SEQUENCE [LARGE SCALE GENOMIC DNA]</scope>
    <source>
        <strain evidence="2 3">8D</strain>
    </source>
</reference>
<keyword evidence="2" id="KW-0378">Hydrolase</keyword>
<dbReference type="EMBL" id="ALXG01000002">
    <property type="protein sequence ID" value="ETO41058.1"/>
    <property type="molecule type" value="Genomic_DNA"/>
</dbReference>
<dbReference type="AlphaFoldDB" id="W9EFY5"/>
<evidence type="ECO:0000259" key="1">
    <source>
        <dbReference type="SMART" id="SM00849"/>
    </source>
</evidence>
<dbReference type="SUPFAM" id="SSF56281">
    <property type="entry name" value="Metallo-hydrolase/oxidoreductase"/>
    <property type="match status" value="1"/>
</dbReference>
<gene>
    <name evidence="2" type="ORF">B808_19</name>
</gene>
<dbReference type="Proteomes" id="UP000019474">
    <property type="component" value="Unassembled WGS sequence"/>
</dbReference>
<name>W9EFY5_9LACO</name>
<dbReference type="PANTHER" id="PTHR47619:SF1">
    <property type="entry name" value="EXODEOXYRIBONUCLEASE WALJ"/>
    <property type="match status" value="1"/>
</dbReference>
<organism evidence="2 3">
    <name type="scientific">Fructilactobacillus florum 8D</name>
    <dbReference type="NCBI Taxonomy" id="1221538"/>
    <lineage>
        <taxon>Bacteria</taxon>
        <taxon>Bacillati</taxon>
        <taxon>Bacillota</taxon>
        <taxon>Bacilli</taxon>
        <taxon>Lactobacillales</taxon>
        <taxon>Lactobacillaceae</taxon>
        <taxon>Fructilactobacillus</taxon>
    </lineage>
</organism>
<dbReference type="InterPro" id="IPR001279">
    <property type="entry name" value="Metallo-B-lactamas"/>
</dbReference>